<organism evidence="1 2">
    <name type="scientific">Mycena rosella</name>
    <name type="common">Pink bonnet</name>
    <name type="synonym">Agaricus rosellus</name>
    <dbReference type="NCBI Taxonomy" id="1033263"/>
    <lineage>
        <taxon>Eukaryota</taxon>
        <taxon>Fungi</taxon>
        <taxon>Dikarya</taxon>
        <taxon>Basidiomycota</taxon>
        <taxon>Agaricomycotina</taxon>
        <taxon>Agaricomycetes</taxon>
        <taxon>Agaricomycetidae</taxon>
        <taxon>Agaricales</taxon>
        <taxon>Marasmiineae</taxon>
        <taxon>Mycenaceae</taxon>
        <taxon>Mycena</taxon>
    </lineage>
</organism>
<reference evidence="1" key="1">
    <citation type="submission" date="2023-03" db="EMBL/GenBank/DDBJ databases">
        <title>Massive genome expansion in bonnet fungi (Mycena s.s.) driven by repeated elements and novel gene families across ecological guilds.</title>
        <authorList>
            <consortium name="Lawrence Berkeley National Laboratory"/>
            <person name="Harder C.B."/>
            <person name="Miyauchi S."/>
            <person name="Viragh M."/>
            <person name="Kuo A."/>
            <person name="Thoen E."/>
            <person name="Andreopoulos B."/>
            <person name="Lu D."/>
            <person name="Skrede I."/>
            <person name="Drula E."/>
            <person name="Henrissat B."/>
            <person name="Morin E."/>
            <person name="Kohler A."/>
            <person name="Barry K."/>
            <person name="LaButti K."/>
            <person name="Morin E."/>
            <person name="Salamov A."/>
            <person name="Lipzen A."/>
            <person name="Mereny Z."/>
            <person name="Hegedus B."/>
            <person name="Baldrian P."/>
            <person name="Stursova M."/>
            <person name="Weitz H."/>
            <person name="Taylor A."/>
            <person name="Grigoriev I.V."/>
            <person name="Nagy L.G."/>
            <person name="Martin F."/>
            <person name="Kauserud H."/>
        </authorList>
    </citation>
    <scope>NUCLEOTIDE SEQUENCE</scope>
    <source>
        <strain evidence="1">CBHHK067</strain>
    </source>
</reference>
<evidence type="ECO:0008006" key="3">
    <source>
        <dbReference type="Google" id="ProtNLM"/>
    </source>
</evidence>
<keyword evidence="2" id="KW-1185">Reference proteome</keyword>
<gene>
    <name evidence="1" type="ORF">B0H17DRAFT_1093292</name>
</gene>
<dbReference type="Proteomes" id="UP001221757">
    <property type="component" value="Unassembled WGS sequence"/>
</dbReference>
<protein>
    <recommendedName>
        <fullName evidence="3">F-box domain-containing protein</fullName>
    </recommendedName>
</protein>
<evidence type="ECO:0000313" key="2">
    <source>
        <dbReference type="Proteomes" id="UP001221757"/>
    </source>
</evidence>
<proteinExistence type="predicted"/>
<name>A0AAD7CUC4_MYCRO</name>
<comment type="caution">
    <text evidence="1">The sequence shown here is derived from an EMBL/GenBank/DDBJ whole genome shotgun (WGS) entry which is preliminary data.</text>
</comment>
<sequence length="470" mass="52456">MSPLYDDLLLRILELVDIRTVLAAGKVGCMGALRSLSLTHSSFQANHHFRAITHTTHLWRSLIRTLHYRSLIELPPTDLFLSYSTPELIQEVKRNAFGPHQWAERSARPPTASRTIHFPIQLENKHAHPGFLDLSDLRIRLLVDGRHLLVSHTNHLELWDIETGLRTAMLVSGFVYGTQHDAAQATVSIVLARAVTHRLLAEMEIIRIDTRTGACTPLYSVLLPTLAATIVHPLICDQFIAVVFGEFHEILLIDWHDAGYLVVPYVSPGNQPPVLVPGFLCVCNHTADGPQLLIYSISSFEGHWRPLSTIDINVPLTRIPSIAVPPIVRQTIECDTVHLAVHPSLLDADAFIVSIYTSDNAARRTLLSLWPPRAAFLRYRLKAGLPPQWRLLSSARAAPHFTLRSLSYSGYAIGGVRGGMLAQVPHHILRMGTCNQPKIPVRYRANEALTPYGGTVISFTVSWVEIAYHQ</sequence>
<dbReference type="EMBL" id="JARKIE010000238">
    <property type="protein sequence ID" value="KAJ7662862.1"/>
    <property type="molecule type" value="Genomic_DNA"/>
</dbReference>
<accession>A0AAD7CUC4</accession>
<evidence type="ECO:0000313" key="1">
    <source>
        <dbReference type="EMBL" id="KAJ7662862.1"/>
    </source>
</evidence>
<dbReference type="AlphaFoldDB" id="A0AAD7CUC4"/>